<reference evidence="1" key="2">
    <citation type="submission" date="2020-09" db="EMBL/GenBank/DDBJ databases">
        <authorList>
            <person name="Sun Q."/>
            <person name="Zhou Y."/>
        </authorList>
    </citation>
    <scope>NUCLEOTIDE SEQUENCE</scope>
    <source>
        <strain evidence="1">CGMCC 1.15493</strain>
    </source>
</reference>
<name>A0A916Y0V9_9HYPH</name>
<gene>
    <name evidence="1" type="ORF">GCM10011335_31680</name>
</gene>
<evidence type="ECO:0000313" key="1">
    <source>
        <dbReference type="EMBL" id="GGD26288.1"/>
    </source>
</evidence>
<organism evidence="1 2">
    <name type="scientific">Aureimonas glaciei</name>
    <dbReference type="NCBI Taxonomy" id="1776957"/>
    <lineage>
        <taxon>Bacteria</taxon>
        <taxon>Pseudomonadati</taxon>
        <taxon>Pseudomonadota</taxon>
        <taxon>Alphaproteobacteria</taxon>
        <taxon>Hyphomicrobiales</taxon>
        <taxon>Aurantimonadaceae</taxon>
        <taxon>Aureimonas</taxon>
    </lineage>
</organism>
<reference evidence="1" key="1">
    <citation type="journal article" date="2014" name="Int. J. Syst. Evol. Microbiol.">
        <title>Complete genome sequence of Corynebacterium casei LMG S-19264T (=DSM 44701T), isolated from a smear-ripened cheese.</title>
        <authorList>
            <consortium name="US DOE Joint Genome Institute (JGI-PGF)"/>
            <person name="Walter F."/>
            <person name="Albersmeier A."/>
            <person name="Kalinowski J."/>
            <person name="Ruckert C."/>
        </authorList>
    </citation>
    <scope>NUCLEOTIDE SEQUENCE</scope>
    <source>
        <strain evidence="1">CGMCC 1.15493</strain>
    </source>
</reference>
<accession>A0A916Y0V9</accession>
<dbReference type="EMBL" id="BMJJ01000007">
    <property type="protein sequence ID" value="GGD26288.1"/>
    <property type="molecule type" value="Genomic_DNA"/>
</dbReference>
<sequence length="126" mass="14165">MCGRGSDHVFDEEFTSPARVLQRVDEDRLETSHGDVASLPDAVGTKVRKSPVQGTVGQVVKGNMRKVDMEAVHWRRESGYRLMPQAYDGKVPDLRRGHGDVIPTSPKAVCWMVDQLHDDEVRVLLR</sequence>
<protein>
    <submittedName>
        <fullName evidence="1">Uncharacterized protein</fullName>
    </submittedName>
</protein>
<evidence type="ECO:0000313" key="2">
    <source>
        <dbReference type="Proteomes" id="UP000613160"/>
    </source>
</evidence>
<proteinExistence type="predicted"/>
<comment type="caution">
    <text evidence="1">The sequence shown here is derived from an EMBL/GenBank/DDBJ whole genome shotgun (WGS) entry which is preliminary data.</text>
</comment>
<dbReference type="Proteomes" id="UP000613160">
    <property type="component" value="Unassembled WGS sequence"/>
</dbReference>
<dbReference type="AlphaFoldDB" id="A0A916Y0V9"/>
<keyword evidence="2" id="KW-1185">Reference proteome</keyword>